<dbReference type="Proteomes" id="UP000694941">
    <property type="component" value="Unplaced"/>
</dbReference>
<evidence type="ECO:0000313" key="3">
    <source>
        <dbReference type="RefSeq" id="XP_022258338.1"/>
    </source>
</evidence>
<feature type="transmembrane region" description="Helical" evidence="1">
    <location>
        <begin position="108"/>
        <end position="136"/>
    </location>
</feature>
<sequence>MILCKVEFSYSRTFLRTSREEANTMSSGMETLGVELRVMLQKARTWLRDNQLVLSWIEMCQEHPVLSLCVTVAASLCSIPLIAFATFILGVMLALLFAFLFIEGTLLTAGFVLFCGVLLVIGAAVVSIGASALATLTMCKKLHNMMFGIKNVFEDTPARSTPDSCQGSVEKDYEVVK</sequence>
<keyword evidence="1" id="KW-0812">Transmembrane</keyword>
<evidence type="ECO:0000313" key="2">
    <source>
        <dbReference type="Proteomes" id="UP000694941"/>
    </source>
</evidence>
<keyword evidence="2" id="KW-1185">Reference proteome</keyword>
<reference evidence="3" key="1">
    <citation type="submission" date="2025-08" db="UniProtKB">
        <authorList>
            <consortium name="RefSeq"/>
        </authorList>
    </citation>
    <scope>IDENTIFICATION</scope>
    <source>
        <tissue evidence="3">Muscle</tissue>
    </source>
</reference>
<protein>
    <submittedName>
        <fullName evidence="3">Uncharacterized protein LOC106474312</fullName>
    </submittedName>
</protein>
<gene>
    <name evidence="3" type="primary">LOC106474312</name>
</gene>
<organism evidence="2 3">
    <name type="scientific">Limulus polyphemus</name>
    <name type="common">Atlantic horseshoe crab</name>
    <dbReference type="NCBI Taxonomy" id="6850"/>
    <lineage>
        <taxon>Eukaryota</taxon>
        <taxon>Metazoa</taxon>
        <taxon>Ecdysozoa</taxon>
        <taxon>Arthropoda</taxon>
        <taxon>Chelicerata</taxon>
        <taxon>Merostomata</taxon>
        <taxon>Xiphosura</taxon>
        <taxon>Limulidae</taxon>
        <taxon>Limulus</taxon>
    </lineage>
</organism>
<dbReference type="Pfam" id="PF16015">
    <property type="entry name" value="Promethin"/>
    <property type="match status" value="1"/>
</dbReference>
<proteinExistence type="predicted"/>
<feature type="transmembrane region" description="Helical" evidence="1">
    <location>
        <begin position="81"/>
        <end position="102"/>
    </location>
</feature>
<dbReference type="RefSeq" id="XP_022258338.1">
    <property type="nucleotide sequence ID" value="XM_022402630.1"/>
</dbReference>
<name>A0ABM1TR32_LIMPO</name>
<keyword evidence="1" id="KW-0472">Membrane</keyword>
<dbReference type="GeneID" id="106474312"/>
<accession>A0ABM1TR32</accession>
<evidence type="ECO:0000256" key="1">
    <source>
        <dbReference type="SAM" id="Phobius"/>
    </source>
</evidence>
<keyword evidence="1" id="KW-1133">Transmembrane helix</keyword>